<dbReference type="Pfam" id="PF01471">
    <property type="entry name" value="PG_binding_1"/>
    <property type="match status" value="1"/>
</dbReference>
<sequence>MTRAGRRRTGRVIVVALVGLAIAGAAVAAAGVGLSKDGAAGNQNDDLPPATAKVTRQTLVDTQTESGDLSYGDTTKVLAKAGGTVTGLAAEGTVVKQGQVLYRIDNKPTVLLYGSLPAYRALSSGTEGPDVKQFEKNLYALGYRGFTVDETFSDNTAEAVEEWQDDLGLDETGTVDLGRVTYANGQARIDTHEADIGASIQPGGAILSYTGTSRVVVVELEVADQRLAKKGSGVKVTVPSGTVVNGKIIGTRTVIDTSDTSGGDPETKIEVTIAISDAKAVVGLDEASVKVGFTAAQRKNVLTVPIAALLALAEGGYGVQVVDGTSTRIVTVDTGLFAGGRVEVSGSGLTAGMTVGVPA</sequence>
<dbReference type="Gene3D" id="1.10.101.10">
    <property type="entry name" value="PGBD-like superfamily/PGBD"/>
    <property type="match status" value="1"/>
</dbReference>
<accession>A0ABY2F7D9</accession>
<dbReference type="RefSeq" id="WP_134132424.1">
    <property type="nucleotide sequence ID" value="NZ_SODU01000004.1"/>
</dbReference>
<evidence type="ECO:0000256" key="1">
    <source>
        <dbReference type="SAM" id="SignalP"/>
    </source>
</evidence>
<keyword evidence="4" id="KW-1185">Reference proteome</keyword>
<feature type="domain" description="Peptidoglycan binding-like" evidence="2">
    <location>
        <begin position="128"/>
        <end position="176"/>
    </location>
</feature>
<dbReference type="EMBL" id="SODU01000004">
    <property type="protein sequence ID" value="TDW84298.1"/>
    <property type="molecule type" value="Genomic_DNA"/>
</dbReference>
<dbReference type="InterPro" id="IPR036366">
    <property type="entry name" value="PGBDSf"/>
</dbReference>
<gene>
    <name evidence="3" type="ORF">EV137_7107</name>
</gene>
<dbReference type="PANTHER" id="PTHR30469">
    <property type="entry name" value="MULTIDRUG RESISTANCE PROTEIN MDTA"/>
    <property type="match status" value="1"/>
</dbReference>
<dbReference type="PANTHER" id="PTHR30469:SF15">
    <property type="entry name" value="HLYD FAMILY OF SECRETION PROTEINS"/>
    <property type="match status" value="1"/>
</dbReference>
<feature type="signal peptide" evidence="1">
    <location>
        <begin position="1"/>
        <end position="28"/>
    </location>
</feature>
<protein>
    <submittedName>
        <fullName evidence="3">Multidrug efflux pump subunit AcrA (Membrane-fusion protein)</fullName>
    </submittedName>
</protein>
<name>A0ABY2F7D9_9ACTN</name>
<dbReference type="InterPro" id="IPR002477">
    <property type="entry name" value="Peptidoglycan-bd-like"/>
</dbReference>
<proteinExistence type="predicted"/>
<comment type="caution">
    <text evidence="3">The sequence shown here is derived from an EMBL/GenBank/DDBJ whole genome shotgun (WGS) entry which is preliminary data.</text>
</comment>
<evidence type="ECO:0000313" key="4">
    <source>
        <dbReference type="Proteomes" id="UP000295060"/>
    </source>
</evidence>
<dbReference type="InterPro" id="IPR036365">
    <property type="entry name" value="PGBD-like_sf"/>
</dbReference>
<reference evidence="3 4" key="1">
    <citation type="submission" date="2019-03" db="EMBL/GenBank/DDBJ databases">
        <title>Genomic Encyclopedia of Type Strains, Phase III (KMG-III): the genomes of soil and plant-associated and newly described type strains.</title>
        <authorList>
            <person name="Whitman W."/>
        </authorList>
    </citation>
    <scope>NUCLEOTIDE SEQUENCE [LARGE SCALE GENOMIC DNA]</scope>
    <source>
        <strain evidence="3 4">VKMAc-2574</strain>
    </source>
</reference>
<feature type="chain" id="PRO_5046446084" evidence="1">
    <location>
        <begin position="29"/>
        <end position="359"/>
    </location>
</feature>
<evidence type="ECO:0000313" key="3">
    <source>
        <dbReference type="EMBL" id="TDW84298.1"/>
    </source>
</evidence>
<dbReference type="Gene3D" id="2.40.420.20">
    <property type="match status" value="1"/>
</dbReference>
<organism evidence="3 4">
    <name type="scientific">Kribbella pratensis</name>
    <dbReference type="NCBI Taxonomy" id="2512112"/>
    <lineage>
        <taxon>Bacteria</taxon>
        <taxon>Bacillati</taxon>
        <taxon>Actinomycetota</taxon>
        <taxon>Actinomycetes</taxon>
        <taxon>Propionibacteriales</taxon>
        <taxon>Kribbellaceae</taxon>
        <taxon>Kribbella</taxon>
    </lineage>
</organism>
<dbReference type="SUPFAM" id="SSF47090">
    <property type="entry name" value="PGBD-like"/>
    <property type="match status" value="1"/>
</dbReference>
<dbReference type="Proteomes" id="UP000295060">
    <property type="component" value="Unassembled WGS sequence"/>
</dbReference>
<evidence type="ECO:0000259" key="2">
    <source>
        <dbReference type="Pfam" id="PF01471"/>
    </source>
</evidence>
<keyword evidence="1" id="KW-0732">Signal</keyword>